<name>A0A016WPL3_9BILA</name>
<evidence type="ECO:0000256" key="1">
    <source>
        <dbReference type="SAM" id="MobiDB-lite"/>
    </source>
</evidence>
<evidence type="ECO:0000313" key="3">
    <source>
        <dbReference type="Proteomes" id="UP000024635"/>
    </source>
</evidence>
<sequence length="172" mass="19457">MSQLDRRQSSLRRHASVDEMESVKSKQFADSSSDEESKGKMSSRGSSEKRKKSLNILKCSGGLWVSVLALLPIKCSCTLNLLVTAGFMNYQDAEGEIVIHNSWFWDSCLPGSELQQQHLPVHARYPHRTVSGHEVAKMTVAFDFAHWRPRNSPFVSLNDIFKMLCHHNTVPL</sequence>
<dbReference type="EMBL" id="JARK01000187">
    <property type="protein sequence ID" value="EYC40968.1"/>
    <property type="molecule type" value="Genomic_DNA"/>
</dbReference>
<gene>
    <name evidence="2" type="primary">Acey_s0587.g340</name>
    <name evidence="2" type="ORF">Y032_0587g340</name>
</gene>
<accession>A0A016WPL3</accession>
<dbReference type="Proteomes" id="UP000024635">
    <property type="component" value="Unassembled WGS sequence"/>
</dbReference>
<comment type="caution">
    <text evidence="2">The sequence shown here is derived from an EMBL/GenBank/DDBJ whole genome shotgun (WGS) entry which is preliminary data.</text>
</comment>
<protein>
    <submittedName>
        <fullName evidence="2">Uncharacterized protein</fullName>
    </submittedName>
</protein>
<feature type="compositionally biased region" description="Basic and acidic residues" evidence="1">
    <location>
        <begin position="15"/>
        <end position="24"/>
    </location>
</feature>
<keyword evidence="3" id="KW-1185">Reference proteome</keyword>
<organism evidence="2 3">
    <name type="scientific">Ancylostoma ceylanicum</name>
    <dbReference type="NCBI Taxonomy" id="53326"/>
    <lineage>
        <taxon>Eukaryota</taxon>
        <taxon>Metazoa</taxon>
        <taxon>Ecdysozoa</taxon>
        <taxon>Nematoda</taxon>
        <taxon>Chromadorea</taxon>
        <taxon>Rhabditida</taxon>
        <taxon>Rhabditina</taxon>
        <taxon>Rhabditomorpha</taxon>
        <taxon>Strongyloidea</taxon>
        <taxon>Ancylostomatidae</taxon>
        <taxon>Ancylostomatinae</taxon>
        <taxon>Ancylostoma</taxon>
    </lineage>
</organism>
<reference evidence="3" key="1">
    <citation type="journal article" date="2015" name="Nat. Genet.">
        <title>The genome and transcriptome of the zoonotic hookworm Ancylostoma ceylanicum identify infection-specific gene families.</title>
        <authorList>
            <person name="Schwarz E.M."/>
            <person name="Hu Y."/>
            <person name="Antoshechkin I."/>
            <person name="Miller M.M."/>
            <person name="Sternberg P.W."/>
            <person name="Aroian R.V."/>
        </authorList>
    </citation>
    <scope>NUCLEOTIDE SEQUENCE</scope>
    <source>
        <strain evidence="3">HY135</strain>
    </source>
</reference>
<proteinExistence type="predicted"/>
<dbReference type="AlphaFoldDB" id="A0A016WPL3"/>
<feature type="region of interest" description="Disordered" evidence="1">
    <location>
        <begin position="1"/>
        <end position="47"/>
    </location>
</feature>
<evidence type="ECO:0000313" key="2">
    <source>
        <dbReference type="EMBL" id="EYC40968.1"/>
    </source>
</evidence>